<dbReference type="InterPro" id="IPR018117">
    <property type="entry name" value="C5_DNA_meth_AS"/>
</dbReference>
<organism evidence="6 7">
    <name type="scientific">Marinobacter salexigens</name>
    <dbReference type="NCBI Taxonomy" id="1925763"/>
    <lineage>
        <taxon>Bacteria</taxon>
        <taxon>Pseudomonadati</taxon>
        <taxon>Pseudomonadota</taxon>
        <taxon>Gammaproteobacteria</taxon>
        <taxon>Pseudomonadales</taxon>
        <taxon>Marinobacteraceae</taxon>
        <taxon>Marinobacter</taxon>
    </lineage>
</organism>
<evidence type="ECO:0000313" key="6">
    <source>
        <dbReference type="EMBL" id="MBU2875545.1"/>
    </source>
</evidence>
<dbReference type="InterPro" id="IPR031303">
    <property type="entry name" value="C5_meth_CS"/>
</dbReference>
<keyword evidence="2 5" id="KW-0489">Methyltransferase</keyword>
<dbReference type="GO" id="GO:0003886">
    <property type="term" value="F:DNA (cytosine-5-)-methyltransferase activity"/>
    <property type="evidence" value="ECO:0007669"/>
    <property type="project" value="UniProtKB-EC"/>
</dbReference>
<dbReference type="EMBL" id="JAHKPV010000021">
    <property type="protein sequence ID" value="MBU2875545.1"/>
    <property type="molecule type" value="Genomic_DNA"/>
</dbReference>
<dbReference type="NCBIfam" id="TIGR00675">
    <property type="entry name" value="dcm"/>
    <property type="match status" value="1"/>
</dbReference>
<dbReference type="PANTHER" id="PTHR10629">
    <property type="entry name" value="CYTOSINE-SPECIFIC METHYLTRANSFERASE"/>
    <property type="match status" value="1"/>
</dbReference>
<dbReference type="InterPro" id="IPR001525">
    <property type="entry name" value="C5_MeTfrase"/>
</dbReference>
<comment type="similarity">
    <text evidence="5">Belongs to the class I-like SAM-binding methyltransferase superfamily. C5-methyltransferase family.</text>
</comment>
<sequence length="549" mass="61848">MNHIELFAGCGGLGLGLESVEFELVMANELSPMAAETFAYNFLDENLRAMADVEKGGGLPKRTKWLSSQFPKSNLHNRLRENPHEFPPYAEGESDINGPEDLDGALVVGSIVELNRFLEAAPECRDALQSSFGRGGLDLVSGGPPCQSFSLAGLRQRTNQRNSLPWEMAKFVELTQPKFALLENVTGILRAFKEEGQEFHAWFEVAKAFAVVGYVPLCLHVNAKLAGVAQNRPRFIMLATRADIYDELVPTFSAVERDLFLPSHQFYLNITQGQPVSFGDISYFDADKPQHYELYEQSFLRPLVAYRDSVRTVRDAIDDLKIHAPDLPSEYVRQINRMFTPFIPEHDMENHEMRKNGEHVKRRFRIYQMLQKVSRSDERIVKALLKGEREALPADVAERVMGFDFLSVAGEYVFFGSQIELENYLKAHGTKKQTQKALTADSPAPAALSIPDDACHYDHDELRTLSVREMARIQSFPDGFAFRSKVTTGGQMRKYEVPQYTQVGNAVPPLLGRALGEAVGNLLKRLNVKELRDERSMAEPLVYADTKHT</sequence>
<dbReference type="PANTHER" id="PTHR10629:SF52">
    <property type="entry name" value="DNA (CYTOSINE-5)-METHYLTRANSFERASE 1"/>
    <property type="match status" value="1"/>
</dbReference>
<protein>
    <recommendedName>
        <fullName evidence="1">DNA (cytosine-5-)-methyltransferase</fullName>
        <ecNumber evidence="1">2.1.1.37</ecNumber>
    </recommendedName>
</protein>
<dbReference type="PROSITE" id="PS00094">
    <property type="entry name" value="C5_MTASE_1"/>
    <property type="match status" value="1"/>
</dbReference>
<dbReference type="PROSITE" id="PS51679">
    <property type="entry name" value="SAM_MT_C5"/>
    <property type="match status" value="1"/>
</dbReference>
<evidence type="ECO:0000256" key="2">
    <source>
        <dbReference type="ARBA" id="ARBA00022603"/>
    </source>
</evidence>
<dbReference type="Pfam" id="PF00145">
    <property type="entry name" value="DNA_methylase"/>
    <property type="match status" value="2"/>
</dbReference>
<evidence type="ECO:0000313" key="7">
    <source>
        <dbReference type="Proteomes" id="UP000753376"/>
    </source>
</evidence>
<evidence type="ECO:0000256" key="3">
    <source>
        <dbReference type="ARBA" id="ARBA00022679"/>
    </source>
</evidence>
<keyword evidence="4 5" id="KW-0949">S-adenosyl-L-methionine</keyword>
<keyword evidence="7" id="KW-1185">Reference proteome</keyword>
<dbReference type="RefSeq" id="WP_216009325.1">
    <property type="nucleotide sequence ID" value="NZ_JAHKPV010000021.1"/>
</dbReference>
<comment type="caution">
    <text evidence="6">The sequence shown here is derived from an EMBL/GenBank/DDBJ whole genome shotgun (WGS) entry which is preliminary data.</text>
</comment>
<accession>A0ABS6AD17</accession>
<gene>
    <name evidence="6" type="primary">dcm</name>
    <name evidence="6" type="ORF">KO508_16220</name>
</gene>
<dbReference type="GO" id="GO:0032259">
    <property type="term" value="P:methylation"/>
    <property type="evidence" value="ECO:0007669"/>
    <property type="project" value="UniProtKB-KW"/>
</dbReference>
<dbReference type="EC" id="2.1.1.37" evidence="1"/>
<dbReference type="PROSITE" id="PS00095">
    <property type="entry name" value="C5_MTASE_2"/>
    <property type="match status" value="1"/>
</dbReference>
<evidence type="ECO:0000256" key="4">
    <source>
        <dbReference type="ARBA" id="ARBA00022691"/>
    </source>
</evidence>
<dbReference type="Proteomes" id="UP000753376">
    <property type="component" value="Unassembled WGS sequence"/>
</dbReference>
<name>A0ABS6AD17_9GAMM</name>
<dbReference type="InterPro" id="IPR050390">
    <property type="entry name" value="C5-Methyltransferase"/>
</dbReference>
<evidence type="ECO:0000256" key="1">
    <source>
        <dbReference type="ARBA" id="ARBA00011975"/>
    </source>
</evidence>
<feature type="active site" evidence="5">
    <location>
        <position position="146"/>
    </location>
</feature>
<proteinExistence type="inferred from homology"/>
<keyword evidence="3 5" id="KW-0808">Transferase</keyword>
<evidence type="ECO:0000256" key="5">
    <source>
        <dbReference type="PROSITE-ProRule" id="PRU01016"/>
    </source>
</evidence>
<reference evidence="6 7" key="1">
    <citation type="submission" date="2021-05" db="EMBL/GenBank/DDBJ databases">
        <title>Draft genomes of bacteria isolated from model marine particles.</title>
        <authorList>
            <person name="Datta M.S."/>
            <person name="Schwartzman J.A."/>
            <person name="Enke T.N."/>
            <person name="Saavedra J."/>
            <person name="Cermak N."/>
            <person name="Cordero O.X."/>
        </authorList>
    </citation>
    <scope>NUCLEOTIDE SEQUENCE [LARGE SCALE GENOMIC DNA]</scope>
    <source>
        <strain evidence="6 7">D2M19</strain>
    </source>
</reference>